<organism evidence="4 5">
    <name type="scientific">Halomonas eurihalina</name>
    <dbReference type="NCBI Taxonomy" id="42566"/>
    <lineage>
        <taxon>Bacteria</taxon>
        <taxon>Pseudomonadati</taxon>
        <taxon>Pseudomonadota</taxon>
        <taxon>Gammaproteobacteria</taxon>
        <taxon>Oceanospirillales</taxon>
        <taxon>Halomonadaceae</taxon>
        <taxon>Halomonas</taxon>
    </lineage>
</organism>
<evidence type="ECO:0000313" key="5">
    <source>
        <dbReference type="Proteomes" id="UP000324260"/>
    </source>
</evidence>
<keyword evidence="2" id="KW-0804">Transcription</keyword>
<dbReference type="PANTHER" id="PTHR30363:SF44">
    <property type="entry name" value="AGA OPERON TRANSCRIPTIONAL REPRESSOR-RELATED"/>
    <property type="match status" value="1"/>
</dbReference>
<dbReference type="Pfam" id="PF08220">
    <property type="entry name" value="HTH_DeoR"/>
    <property type="match status" value="1"/>
</dbReference>
<keyword evidence="5" id="KW-1185">Reference proteome</keyword>
<evidence type="ECO:0000256" key="1">
    <source>
        <dbReference type="ARBA" id="ARBA00023015"/>
    </source>
</evidence>
<evidence type="ECO:0000259" key="3">
    <source>
        <dbReference type="PROSITE" id="PS51000"/>
    </source>
</evidence>
<name>A0A5D9DEY3_HALER</name>
<accession>A0A5D9DEY3</accession>
<dbReference type="Proteomes" id="UP000324260">
    <property type="component" value="Unassembled WGS sequence"/>
</dbReference>
<protein>
    <submittedName>
        <fullName evidence="4">DeoR/GlpR transcriptional regulator</fullName>
    </submittedName>
</protein>
<dbReference type="InterPro" id="IPR001034">
    <property type="entry name" value="DeoR_HTH"/>
</dbReference>
<dbReference type="GO" id="GO:0003700">
    <property type="term" value="F:DNA-binding transcription factor activity"/>
    <property type="evidence" value="ECO:0007669"/>
    <property type="project" value="InterPro"/>
</dbReference>
<feature type="domain" description="HTH deoR-type" evidence="3">
    <location>
        <begin position="8"/>
        <end position="63"/>
    </location>
</feature>
<proteinExistence type="predicted"/>
<dbReference type="InterPro" id="IPR050313">
    <property type="entry name" value="Carb_Metab_HTH_regulators"/>
</dbReference>
<comment type="caution">
    <text evidence="4">The sequence shown here is derived from an EMBL/GenBank/DDBJ whole genome shotgun (WGS) entry which is preliminary data.</text>
</comment>
<dbReference type="OrthoDB" id="9814815at2"/>
<evidence type="ECO:0000313" key="4">
    <source>
        <dbReference type="EMBL" id="TZG41341.1"/>
    </source>
</evidence>
<dbReference type="RefSeq" id="WP_149320535.1">
    <property type="nucleotide sequence ID" value="NZ_JARWAH010000001.1"/>
</dbReference>
<dbReference type="SMART" id="SM00420">
    <property type="entry name" value="HTH_DEOR"/>
    <property type="match status" value="1"/>
</dbReference>
<dbReference type="AlphaFoldDB" id="A0A5D9DEY3"/>
<dbReference type="PROSITE" id="PS51000">
    <property type="entry name" value="HTH_DEOR_2"/>
    <property type="match status" value="1"/>
</dbReference>
<dbReference type="EMBL" id="VTPU01000001">
    <property type="protein sequence ID" value="TZG41341.1"/>
    <property type="molecule type" value="Genomic_DNA"/>
</dbReference>
<evidence type="ECO:0000256" key="2">
    <source>
        <dbReference type="ARBA" id="ARBA00023163"/>
    </source>
</evidence>
<dbReference type="PRINTS" id="PR00037">
    <property type="entry name" value="HTHLACR"/>
</dbReference>
<dbReference type="SUPFAM" id="SSF46785">
    <property type="entry name" value="Winged helix' DNA-binding domain"/>
    <property type="match status" value="1"/>
</dbReference>
<gene>
    <name evidence="4" type="ORF">FZZ93_01380</name>
</gene>
<sequence>MPRSLHNALKRRLSIAEHVRDKGDANVNELAEQYGVTTVTIRTDLQYLEDQGYLIRSFGGARCIDDPAAGTDAFSLLESRFRQAYPVAYQAALQVKPGDHVFLAGSVLAQRMAVLLSGIPELHIISDAPALVSVQNHTPLEGVQLTGGIYDSAAEVLYGWGEALANTCRGIDCSFIDLGGDPDGYHPASKDYIALCGLSDRNIGIIRRPGIPAAHLRVLEHLTEVLLLAQLKDVWSETLIEHGFQQQQIQGQTLQFKRARFRTAATSAP</sequence>
<dbReference type="InterPro" id="IPR036390">
    <property type="entry name" value="WH_DNA-bd_sf"/>
</dbReference>
<dbReference type="Gene3D" id="1.10.10.10">
    <property type="entry name" value="Winged helix-like DNA-binding domain superfamily/Winged helix DNA-binding domain"/>
    <property type="match status" value="1"/>
</dbReference>
<dbReference type="PANTHER" id="PTHR30363">
    <property type="entry name" value="HTH-TYPE TRANSCRIPTIONAL REGULATOR SRLR-RELATED"/>
    <property type="match status" value="1"/>
</dbReference>
<dbReference type="InterPro" id="IPR036388">
    <property type="entry name" value="WH-like_DNA-bd_sf"/>
</dbReference>
<reference evidence="4 5" key="1">
    <citation type="submission" date="2019-08" db="EMBL/GenBank/DDBJ databases">
        <title>Draft Genome Sequence of Halomonas eurihalina Isolated from Preserved Hide-surface.</title>
        <authorList>
            <person name="Hussain S.A."/>
            <person name="Xu A."/>
            <person name="Sarker M."/>
            <person name="Sommers C."/>
        </authorList>
    </citation>
    <scope>NUCLEOTIDE SEQUENCE [LARGE SCALE GENOMIC DNA]</scope>
    <source>
        <strain evidence="4 5">MS1</strain>
    </source>
</reference>
<keyword evidence="1" id="KW-0805">Transcription regulation</keyword>